<feature type="non-terminal residue" evidence="1">
    <location>
        <position position="201"/>
    </location>
</feature>
<dbReference type="Pfam" id="PF11917">
    <property type="entry name" value="DUF3435"/>
    <property type="match status" value="1"/>
</dbReference>
<dbReference type="PANTHER" id="PTHR37535">
    <property type="entry name" value="FLUG DOMAIN PROTEIN"/>
    <property type="match status" value="1"/>
</dbReference>
<sequence>MRHTAAPQHSMPTTVNERQRQRCTLLKQVQERWDQEHPVSEVELQLSGHNFSKDVKTTLELSDEMPPIQKRLVETIMILPGTTLKEEFHRRSDAINAVAAYCKFEEGGARSRGRPSTKRTSLTLVKEASLQSMAADAEKQVLSTAMLSVYKEKRPTVCFVCLGERTLELSKRVYSFASPGDLSKHFKQKHLSKSKAGQRFE</sequence>
<comment type="caution">
    <text evidence="1">The sequence shown here is derived from an EMBL/GenBank/DDBJ whole genome shotgun (WGS) entry which is preliminary data.</text>
</comment>
<name>A0A9P8IDL6_9PEZI</name>
<accession>A0A9P8IDL6</accession>
<keyword evidence="2" id="KW-1185">Reference proteome</keyword>
<proteinExistence type="predicted"/>
<protein>
    <submittedName>
        <fullName evidence="1">Uncharacterized protein</fullName>
    </submittedName>
</protein>
<dbReference type="EMBL" id="JAGHQM010003209">
    <property type="protein sequence ID" value="KAH0547739.1"/>
    <property type="molecule type" value="Genomic_DNA"/>
</dbReference>
<organism evidence="1 2">
    <name type="scientific">Trichoglossum hirsutum</name>
    <dbReference type="NCBI Taxonomy" id="265104"/>
    <lineage>
        <taxon>Eukaryota</taxon>
        <taxon>Fungi</taxon>
        <taxon>Dikarya</taxon>
        <taxon>Ascomycota</taxon>
        <taxon>Pezizomycotina</taxon>
        <taxon>Geoglossomycetes</taxon>
        <taxon>Geoglossales</taxon>
        <taxon>Geoglossaceae</taxon>
        <taxon>Trichoglossum</taxon>
    </lineage>
</organism>
<evidence type="ECO:0000313" key="1">
    <source>
        <dbReference type="EMBL" id="KAH0547739.1"/>
    </source>
</evidence>
<dbReference type="PANTHER" id="PTHR37535:SF2">
    <property type="entry name" value="FINGER DOMAIN PROTEIN, PUTATIVE (AFU_ORTHOLOGUE AFUA_6G09300)-RELATED"/>
    <property type="match status" value="1"/>
</dbReference>
<gene>
    <name evidence="1" type="ORF">GP486_008408</name>
</gene>
<reference evidence="1" key="1">
    <citation type="submission" date="2021-03" db="EMBL/GenBank/DDBJ databases">
        <title>Comparative genomics and phylogenomic investigation of the class Geoglossomycetes provide insights into ecological specialization and systematics.</title>
        <authorList>
            <person name="Melie T."/>
            <person name="Pirro S."/>
            <person name="Miller A.N."/>
            <person name="Quandt A."/>
        </authorList>
    </citation>
    <scope>NUCLEOTIDE SEQUENCE</scope>
    <source>
        <strain evidence="1">CAQ_001_2017</strain>
    </source>
</reference>
<dbReference type="AlphaFoldDB" id="A0A9P8IDL6"/>
<dbReference type="InterPro" id="IPR021842">
    <property type="entry name" value="DUF3435"/>
</dbReference>
<evidence type="ECO:0000313" key="2">
    <source>
        <dbReference type="Proteomes" id="UP000750711"/>
    </source>
</evidence>
<dbReference type="Proteomes" id="UP000750711">
    <property type="component" value="Unassembled WGS sequence"/>
</dbReference>